<feature type="compositionally biased region" description="Basic and acidic residues" evidence="8">
    <location>
        <begin position="199"/>
        <end position="211"/>
    </location>
</feature>
<dbReference type="Pfam" id="PF02881">
    <property type="entry name" value="SRP54_N"/>
    <property type="match status" value="1"/>
</dbReference>
<dbReference type="Gene3D" id="1.20.120.140">
    <property type="entry name" value="Signal recognition particle SRP54, nucleotide-binding domain"/>
    <property type="match status" value="1"/>
</dbReference>
<dbReference type="Gene3D" id="3.30.450.60">
    <property type="match status" value="1"/>
</dbReference>
<dbReference type="CDD" id="cd17876">
    <property type="entry name" value="SRalpha_C"/>
    <property type="match status" value="1"/>
</dbReference>
<evidence type="ECO:0000259" key="9">
    <source>
        <dbReference type="PROSITE" id="PS00300"/>
    </source>
</evidence>
<dbReference type="SUPFAM" id="SSF52540">
    <property type="entry name" value="P-loop containing nucleoside triphosphate hydrolases"/>
    <property type="match status" value="1"/>
</dbReference>
<comment type="caution">
    <text evidence="10">The sequence shown here is derived from an EMBL/GenBank/DDBJ whole genome shotgun (WGS) entry which is preliminary data.</text>
</comment>
<dbReference type="EMBL" id="CAMPGE010004262">
    <property type="protein sequence ID" value="CAI2363112.1"/>
    <property type="molecule type" value="Genomic_DNA"/>
</dbReference>
<evidence type="ECO:0000256" key="5">
    <source>
        <dbReference type="ARBA" id="ARBA00023134"/>
    </source>
</evidence>
<dbReference type="SUPFAM" id="SSF47364">
    <property type="entry name" value="Domain of the SRP/SRP receptor G-proteins"/>
    <property type="match status" value="1"/>
</dbReference>
<dbReference type="GO" id="GO:0006886">
    <property type="term" value="P:intracellular protein transport"/>
    <property type="evidence" value="ECO:0007669"/>
    <property type="project" value="InterPro"/>
</dbReference>
<dbReference type="PANTHER" id="PTHR43134">
    <property type="entry name" value="SIGNAL RECOGNITION PARTICLE RECEPTOR SUBUNIT ALPHA"/>
    <property type="match status" value="1"/>
</dbReference>
<dbReference type="Proteomes" id="UP001295684">
    <property type="component" value="Unassembled WGS sequence"/>
</dbReference>
<evidence type="ECO:0000256" key="8">
    <source>
        <dbReference type="SAM" id="MobiDB-lite"/>
    </source>
</evidence>
<evidence type="ECO:0000256" key="2">
    <source>
        <dbReference type="ARBA" id="ARBA00008531"/>
    </source>
</evidence>
<reference evidence="10" key="1">
    <citation type="submission" date="2023-07" db="EMBL/GenBank/DDBJ databases">
        <authorList>
            <consortium name="AG Swart"/>
            <person name="Singh M."/>
            <person name="Singh A."/>
            <person name="Seah K."/>
            <person name="Emmerich C."/>
        </authorList>
    </citation>
    <scope>NUCLEOTIDE SEQUENCE</scope>
    <source>
        <strain evidence="10">DP1</strain>
    </source>
</reference>
<keyword evidence="4" id="KW-0256">Endoplasmic reticulum</keyword>
<evidence type="ECO:0000256" key="3">
    <source>
        <dbReference type="ARBA" id="ARBA00022741"/>
    </source>
</evidence>
<evidence type="ECO:0000313" key="11">
    <source>
        <dbReference type="Proteomes" id="UP001295684"/>
    </source>
</evidence>
<protein>
    <recommendedName>
        <fullName evidence="9">SRP54-type proteins GTP-binding domain-containing protein</fullName>
    </recommendedName>
</protein>
<gene>
    <name evidence="10" type="ORF">ECRASSUSDP1_LOCUS4442</name>
</gene>
<dbReference type="InterPro" id="IPR013822">
    <property type="entry name" value="Signal_recog_particl_SRP54_hlx"/>
</dbReference>
<feature type="region of interest" description="Disordered" evidence="8">
    <location>
        <begin position="123"/>
        <end position="255"/>
    </location>
</feature>
<dbReference type="SMART" id="SM00963">
    <property type="entry name" value="SRP54_N"/>
    <property type="match status" value="1"/>
</dbReference>
<dbReference type="Pfam" id="PF04086">
    <property type="entry name" value="SRP-alpha_N"/>
    <property type="match status" value="1"/>
</dbReference>
<feature type="domain" description="SRP54-type proteins GTP-binding" evidence="9">
    <location>
        <begin position="559"/>
        <end position="572"/>
    </location>
</feature>
<dbReference type="InterPro" id="IPR003593">
    <property type="entry name" value="AAA+_ATPase"/>
</dbReference>
<sequence>MFDYFCIFTTSGVVLWYKAFVEMKFDLINQLIKDIMIEEKTAKNQFIYKGSIIKWKVANELNLIFTVVYKEVLHLSYVDDLLDLIKSEFSKKIYPTLDLDSGIFQMLPSHFDKNFKQIQAKWEAKTQDKKGPKKMKTFNESKKKKKATQLLDDDIEEDEKEEDNETKDESQMTKAELARKKLEERFSKKKPKKGPKTPKSSDTKPKGKEGRSWGYKDSITQDDLAAIDRSKTFNDDDEEEKIPHGASKYLDEDDGDMDDYWSSDEEDKEVENKGGLFSRFTNTLKTFTGNKELTEEDLDPIMEEFSNGLMEKNVAQDIAVSLCESIKKSLMKTKTESFTTVKTTVKNALIESLKKILTPKRKIDVLKDALAAKKRGEPYKIVFIGVNGVGKSTTLSKVGYFLQKKGGLNLLLAACDNFRAGAVEQLKVHARNLQVPIHDKGYKGDPAFIAQEAITKAKKAGHDVVLIDTAGRMQDNEPLMRALAKLVHVNKPDLVLFVGEALVGNDATDQLTKFNQALIDYSYQGSDPRTIDGIILSKCDTVDDKIGASISMVYSTGKPIVFMGIGEKYKNLKKMNINTVINALLS</sequence>
<dbReference type="InterPro" id="IPR042101">
    <property type="entry name" value="SRP54_N_sf"/>
</dbReference>
<keyword evidence="3" id="KW-0547">Nucleotide-binding</keyword>
<dbReference type="InterPro" id="IPR027417">
    <property type="entry name" value="P-loop_NTPase"/>
</dbReference>
<dbReference type="GO" id="GO:0006614">
    <property type="term" value="P:SRP-dependent cotranslational protein targeting to membrane"/>
    <property type="evidence" value="ECO:0007669"/>
    <property type="project" value="InterPro"/>
</dbReference>
<dbReference type="Pfam" id="PF00448">
    <property type="entry name" value="SRP54"/>
    <property type="match status" value="1"/>
</dbReference>
<dbReference type="InterPro" id="IPR011012">
    <property type="entry name" value="Longin-like_dom_sf"/>
</dbReference>
<dbReference type="GO" id="GO:0005047">
    <property type="term" value="F:signal recognition particle binding"/>
    <property type="evidence" value="ECO:0007669"/>
    <property type="project" value="InterPro"/>
</dbReference>
<feature type="compositionally biased region" description="Basic and acidic residues" evidence="8">
    <location>
        <begin position="167"/>
        <end position="186"/>
    </location>
</feature>
<dbReference type="GO" id="GO:0005785">
    <property type="term" value="C:signal recognition particle receptor complex"/>
    <property type="evidence" value="ECO:0007669"/>
    <property type="project" value="InterPro"/>
</dbReference>
<keyword evidence="11" id="KW-1185">Reference proteome</keyword>
<dbReference type="InterPro" id="IPR007222">
    <property type="entry name" value="Sig_recog_particle_rcpt_asu_N"/>
</dbReference>
<dbReference type="Gene3D" id="3.40.50.300">
    <property type="entry name" value="P-loop containing nucleotide triphosphate hydrolases"/>
    <property type="match status" value="1"/>
</dbReference>
<dbReference type="SMART" id="SM00382">
    <property type="entry name" value="AAA"/>
    <property type="match status" value="1"/>
</dbReference>
<dbReference type="SMART" id="SM00962">
    <property type="entry name" value="SRP54"/>
    <property type="match status" value="1"/>
</dbReference>
<dbReference type="FunFam" id="3.40.50.300:FF:000188">
    <property type="entry name" value="signal recognition particle receptor subunit alpha"/>
    <property type="match status" value="1"/>
</dbReference>
<dbReference type="AlphaFoldDB" id="A0AAD1U9H2"/>
<evidence type="ECO:0000256" key="6">
    <source>
        <dbReference type="ARBA" id="ARBA00023136"/>
    </source>
</evidence>
<keyword evidence="6" id="KW-0472">Membrane</keyword>
<dbReference type="GO" id="GO:0003924">
    <property type="term" value="F:GTPase activity"/>
    <property type="evidence" value="ECO:0007669"/>
    <property type="project" value="InterPro"/>
</dbReference>
<accession>A0AAD1U9H2</accession>
<comment type="subcellular location">
    <subcellularLocation>
        <location evidence="1">Endoplasmic reticulum membrane</location>
        <topology evidence="1">Peripheral membrane protein</topology>
        <orientation evidence="1">Cytoplasmic side</orientation>
    </subcellularLocation>
</comment>
<keyword evidence="7" id="KW-0675">Receptor</keyword>
<keyword evidence="5" id="KW-0342">GTP-binding</keyword>
<dbReference type="PANTHER" id="PTHR43134:SF1">
    <property type="entry name" value="SIGNAL RECOGNITION PARTICLE RECEPTOR SUBUNIT ALPHA"/>
    <property type="match status" value="1"/>
</dbReference>
<evidence type="ECO:0000256" key="1">
    <source>
        <dbReference type="ARBA" id="ARBA00004397"/>
    </source>
</evidence>
<organism evidence="10 11">
    <name type="scientific">Euplotes crassus</name>
    <dbReference type="NCBI Taxonomy" id="5936"/>
    <lineage>
        <taxon>Eukaryota</taxon>
        <taxon>Sar</taxon>
        <taxon>Alveolata</taxon>
        <taxon>Ciliophora</taxon>
        <taxon>Intramacronucleata</taxon>
        <taxon>Spirotrichea</taxon>
        <taxon>Hypotrichia</taxon>
        <taxon>Euplotida</taxon>
        <taxon>Euplotidae</taxon>
        <taxon>Moneuplotes</taxon>
    </lineage>
</organism>
<dbReference type="GO" id="GO:0005525">
    <property type="term" value="F:GTP binding"/>
    <property type="evidence" value="ECO:0007669"/>
    <property type="project" value="UniProtKB-KW"/>
</dbReference>
<dbReference type="PROSITE" id="PS00300">
    <property type="entry name" value="SRP54"/>
    <property type="match status" value="1"/>
</dbReference>
<dbReference type="InterPro" id="IPR000897">
    <property type="entry name" value="SRP54_GTPase_dom"/>
</dbReference>
<feature type="compositionally biased region" description="Basic residues" evidence="8">
    <location>
        <begin position="131"/>
        <end position="147"/>
    </location>
</feature>
<evidence type="ECO:0000256" key="7">
    <source>
        <dbReference type="ARBA" id="ARBA00023170"/>
    </source>
</evidence>
<evidence type="ECO:0000313" key="10">
    <source>
        <dbReference type="EMBL" id="CAI2363112.1"/>
    </source>
</evidence>
<dbReference type="InterPro" id="IPR036225">
    <property type="entry name" value="SRP/SRP_N"/>
</dbReference>
<name>A0AAD1U9H2_EUPCR</name>
<evidence type="ECO:0000256" key="4">
    <source>
        <dbReference type="ARBA" id="ARBA00022824"/>
    </source>
</evidence>
<comment type="similarity">
    <text evidence="2">Belongs to the GTP-binding SRP family.</text>
</comment>
<feature type="compositionally biased region" description="Acidic residues" evidence="8">
    <location>
        <begin position="151"/>
        <end position="166"/>
    </location>
</feature>
<feature type="compositionally biased region" description="Basic residues" evidence="8">
    <location>
        <begin position="187"/>
        <end position="196"/>
    </location>
</feature>
<dbReference type="CDD" id="cd14826">
    <property type="entry name" value="SR_alpha_SRX"/>
    <property type="match status" value="1"/>
</dbReference>
<proteinExistence type="inferred from homology"/>
<dbReference type="SUPFAM" id="SSF64356">
    <property type="entry name" value="SNARE-like"/>
    <property type="match status" value="1"/>
</dbReference>